<name>A0A6B9J305_9CAUD</name>
<protein>
    <submittedName>
        <fullName evidence="1">Uncharacterized protein</fullName>
    </submittedName>
</protein>
<gene>
    <name evidence="1" type="ORF">RL38J1_138</name>
</gene>
<dbReference type="EMBL" id="MN549360">
    <property type="protein sequence ID" value="QGZ14033.1"/>
    <property type="molecule type" value="Genomic_DNA"/>
</dbReference>
<proteinExistence type="predicted"/>
<evidence type="ECO:0000313" key="2">
    <source>
        <dbReference type="Proteomes" id="UP000436513"/>
    </source>
</evidence>
<organism evidence="1 2">
    <name type="scientific">Rhizobium phage RL38J1</name>
    <dbReference type="NCBI Taxonomy" id="2663232"/>
    <lineage>
        <taxon>Viruses</taxon>
        <taxon>Duplodnaviria</taxon>
        <taxon>Heunggongvirae</taxon>
        <taxon>Uroviricota</taxon>
        <taxon>Caudoviricetes</taxon>
        <taxon>Pootjesviridae</taxon>
        <taxon>Innesvirus</taxon>
        <taxon>Innesvirus RL38J1</taxon>
    </lineage>
</organism>
<sequence length="80" mass="9426">MFTTITLKFGDHSSLVLRTMLSQVKGSYQELIAHYVYVVGQHEKKVDIHCEGTWHEEIDKQIDENLAKWIAEFKINYQLE</sequence>
<keyword evidence="2" id="KW-1185">Reference proteome</keyword>
<evidence type="ECO:0000313" key="1">
    <source>
        <dbReference type="EMBL" id="QGZ14033.1"/>
    </source>
</evidence>
<reference evidence="1 2" key="1">
    <citation type="submission" date="2019-10" db="EMBL/GenBank/DDBJ databases">
        <title>Complete genome sequence of bacteriophage vB_RLeM_RL38JI.</title>
        <authorList>
            <person name="Gunathilake D."/>
            <person name="Bhat S."/>
            <person name="Yost C.K."/>
            <person name="Hynes M.F."/>
        </authorList>
    </citation>
    <scope>NUCLEOTIDE SEQUENCE [LARGE SCALE GENOMIC DNA]</scope>
</reference>
<dbReference type="Proteomes" id="UP000436513">
    <property type="component" value="Segment"/>
</dbReference>
<accession>A0A6B9J305</accession>